<dbReference type="Proteomes" id="UP000327013">
    <property type="component" value="Unassembled WGS sequence"/>
</dbReference>
<feature type="domain" description="C2H2-type" evidence="3">
    <location>
        <begin position="76"/>
        <end position="103"/>
    </location>
</feature>
<name>A0A5N6KVG5_9ROSI</name>
<dbReference type="InterPro" id="IPR013087">
    <property type="entry name" value="Znf_C2H2_type"/>
</dbReference>
<feature type="region of interest" description="Disordered" evidence="2">
    <location>
        <begin position="243"/>
        <end position="294"/>
    </location>
</feature>
<dbReference type="AlphaFoldDB" id="A0A5N6KVG5"/>
<dbReference type="GO" id="GO:0005634">
    <property type="term" value="C:nucleus"/>
    <property type="evidence" value="ECO:0007669"/>
    <property type="project" value="TreeGrafter"/>
</dbReference>
<gene>
    <name evidence="4" type="ORF">FH972_023413</name>
</gene>
<dbReference type="OrthoDB" id="5305647at2759"/>
<feature type="domain" description="C2H2-type" evidence="3">
    <location>
        <begin position="144"/>
        <end position="173"/>
    </location>
</feature>
<dbReference type="InterPro" id="IPR059009">
    <property type="entry name" value="Znf_C2H2_17_1st"/>
</dbReference>
<feature type="region of interest" description="Disordered" evidence="2">
    <location>
        <begin position="1"/>
        <end position="21"/>
    </location>
</feature>
<dbReference type="Pfam" id="PF26177">
    <property type="entry name" value="zf_C2H2_17_1st"/>
    <property type="match status" value="1"/>
</dbReference>
<accession>A0A5N6KVG5</accession>
<evidence type="ECO:0000256" key="2">
    <source>
        <dbReference type="SAM" id="MobiDB-lite"/>
    </source>
</evidence>
<evidence type="ECO:0000313" key="4">
    <source>
        <dbReference type="EMBL" id="KAB8346371.1"/>
    </source>
</evidence>
<dbReference type="GO" id="GO:0006357">
    <property type="term" value="P:regulation of transcription by RNA polymerase II"/>
    <property type="evidence" value="ECO:0007669"/>
    <property type="project" value="TreeGrafter"/>
</dbReference>
<feature type="compositionally biased region" description="Low complexity" evidence="2">
    <location>
        <begin position="185"/>
        <end position="226"/>
    </location>
</feature>
<protein>
    <recommendedName>
        <fullName evidence="3">C2H2-type domain-containing protein</fullName>
    </recommendedName>
</protein>
<proteinExistence type="predicted"/>
<dbReference type="PANTHER" id="PTHR46179:SF24">
    <property type="entry name" value="C2H2-TYPE DOMAIN-CONTAINING PROTEIN"/>
    <property type="match status" value="1"/>
</dbReference>
<dbReference type="InterPro" id="IPR051061">
    <property type="entry name" value="Zinc_finger_trans_reg"/>
</dbReference>
<sequence length="358" mass="40171">MATAASTSMSAAAPSGLESQQAQHYEDLDGAFAAEVAARAQAHAASPQGEILDDGALGNGAGGKAGDLPRNAQGRIMCPLPQCVPKNVTFDRKCEWTKHMDKHDRPYVCDEPGCEKLRGFTYSGGLLRHQREVHKKHGGPKEMLMCPFPYCKRNVGTGFTRKENLHEHIRRVHRGAPEPPGVPTQDAQDAQDGDGPAAQQAAQELQQSDISPTPQQQEPIQYQQDPMDPHQDRLVALQRSVQTYVPHSNKSRKRKSTSQVHEEVQYPPHHQDMPSLPSQTDPHHQQQTQDEAQSADLEKLDLLRTMEQSRLGHDEREELQQLREENTRLKMDLENLNARLQESESVVQFMTQQQEMRV</sequence>
<dbReference type="Gene3D" id="3.30.160.60">
    <property type="entry name" value="Classic Zinc Finger"/>
    <property type="match status" value="1"/>
</dbReference>
<dbReference type="EMBL" id="VIBQ01000013">
    <property type="protein sequence ID" value="KAB8346371.1"/>
    <property type="molecule type" value="Genomic_DNA"/>
</dbReference>
<feature type="coiled-coil region" evidence="1">
    <location>
        <begin position="312"/>
        <end position="353"/>
    </location>
</feature>
<evidence type="ECO:0000259" key="3">
    <source>
        <dbReference type="SMART" id="SM00355"/>
    </source>
</evidence>
<organism evidence="4 5">
    <name type="scientific">Carpinus fangiana</name>
    <dbReference type="NCBI Taxonomy" id="176857"/>
    <lineage>
        <taxon>Eukaryota</taxon>
        <taxon>Viridiplantae</taxon>
        <taxon>Streptophyta</taxon>
        <taxon>Embryophyta</taxon>
        <taxon>Tracheophyta</taxon>
        <taxon>Spermatophyta</taxon>
        <taxon>Magnoliopsida</taxon>
        <taxon>eudicotyledons</taxon>
        <taxon>Gunneridae</taxon>
        <taxon>Pentapetalae</taxon>
        <taxon>rosids</taxon>
        <taxon>fabids</taxon>
        <taxon>Fagales</taxon>
        <taxon>Betulaceae</taxon>
        <taxon>Carpinus</taxon>
    </lineage>
</organism>
<feature type="compositionally biased region" description="Basic and acidic residues" evidence="2">
    <location>
        <begin position="260"/>
        <end position="272"/>
    </location>
</feature>
<dbReference type="Pfam" id="PF26176">
    <property type="entry name" value="zf_C2H2_17_2"/>
    <property type="match status" value="1"/>
</dbReference>
<dbReference type="SMART" id="SM00355">
    <property type="entry name" value="ZnF_C2H2"/>
    <property type="match status" value="3"/>
</dbReference>
<dbReference type="InterPro" id="IPR059095">
    <property type="entry name" value="Znf_C2H2_17_2nd"/>
</dbReference>
<feature type="compositionally biased region" description="Low complexity" evidence="2">
    <location>
        <begin position="1"/>
        <end position="13"/>
    </location>
</feature>
<evidence type="ECO:0000313" key="5">
    <source>
        <dbReference type="Proteomes" id="UP000327013"/>
    </source>
</evidence>
<keyword evidence="1" id="KW-0175">Coiled coil</keyword>
<feature type="region of interest" description="Disordered" evidence="2">
    <location>
        <begin position="174"/>
        <end position="226"/>
    </location>
</feature>
<comment type="caution">
    <text evidence="4">The sequence shown here is derived from an EMBL/GenBank/DDBJ whole genome shotgun (WGS) entry which is preliminary data.</text>
</comment>
<feature type="compositionally biased region" description="Low complexity" evidence="2">
    <location>
        <begin position="277"/>
        <end position="290"/>
    </location>
</feature>
<reference evidence="4 5" key="1">
    <citation type="submission" date="2019-06" db="EMBL/GenBank/DDBJ databases">
        <title>A chromosomal-level reference genome of Carpinus fangiana (Coryloideae, Betulaceae).</title>
        <authorList>
            <person name="Yang X."/>
            <person name="Wang Z."/>
            <person name="Zhang L."/>
            <person name="Hao G."/>
            <person name="Liu J."/>
            <person name="Yang Y."/>
        </authorList>
    </citation>
    <scope>NUCLEOTIDE SEQUENCE [LARGE SCALE GENOMIC DNA]</scope>
    <source>
        <strain evidence="4">Cfa_2016G</strain>
        <tissue evidence="4">Leaf</tissue>
    </source>
</reference>
<dbReference type="PANTHER" id="PTHR46179">
    <property type="entry name" value="ZINC FINGER PROTEIN"/>
    <property type="match status" value="1"/>
</dbReference>
<feature type="domain" description="C2H2-type" evidence="3">
    <location>
        <begin position="107"/>
        <end position="134"/>
    </location>
</feature>
<evidence type="ECO:0000256" key="1">
    <source>
        <dbReference type="SAM" id="Coils"/>
    </source>
</evidence>
<keyword evidence="5" id="KW-1185">Reference proteome</keyword>